<feature type="coiled-coil region" evidence="2">
    <location>
        <begin position="41"/>
        <end position="78"/>
    </location>
</feature>
<organism evidence="5 6">
    <name type="scientific">Rotaria sordida</name>
    <dbReference type="NCBI Taxonomy" id="392033"/>
    <lineage>
        <taxon>Eukaryota</taxon>
        <taxon>Metazoa</taxon>
        <taxon>Spiralia</taxon>
        <taxon>Gnathifera</taxon>
        <taxon>Rotifera</taxon>
        <taxon>Eurotatoria</taxon>
        <taxon>Bdelloidea</taxon>
        <taxon>Philodinida</taxon>
        <taxon>Philodinidae</taxon>
        <taxon>Rotaria</taxon>
    </lineage>
</organism>
<evidence type="ECO:0000256" key="1">
    <source>
        <dbReference type="PIRSR" id="PIRSR613078-2"/>
    </source>
</evidence>
<feature type="binding site" evidence="1">
    <location>
        <position position="197"/>
    </location>
    <ligand>
        <name>substrate</name>
    </ligand>
</feature>
<dbReference type="InterPro" id="IPR051710">
    <property type="entry name" value="Phosphatase_SH3-domain"/>
</dbReference>
<proteinExistence type="predicted"/>
<dbReference type="InterPro" id="IPR029033">
    <property type="entry name" value="His_PPase_superfam"/>
</dbReference>
<comment type="caution">
    <text evidence="5">The sequence shown here is derived from an EMBL/GenBank/DDBJ whole genome shotgun (WGS) entry which is preliminary data.</text>
</comment>
<feature type="region of interest" description="Disordered" evidence="3">
    <location>
        <begin position="350"/>
        <end position="468"/>
    </location>
</feature>
<feature type="compositionally biased region" description="Low complexity" evidence="3">
    <location>
        <begin position="372"/>
        <end position="394"/>
    </location>
</feature>
<evidence type="ECO:0000313" key="6">
    <source>
        <dbReference type="Proteomes" id="UP000663874"/>
    </source>
</evidence>
<dbReference type="Proteomes" id="UP000663874">
    <property type="component" value="Unassembled WGS sequence"/>
</dbReference>
<dbReference type="SUPFAM" id="SSF53254">
    <property type="entry name" value="Phosphoglycerate mutase-like"/>
    <property type="match status" value="1"/>
</dbReference>
<feature type="region of interest" description="Disordered" evidence="3">
    <location>
        <begin position="1"/>
        <end position="21"/>
    </location>
</feature>
<dbReference type="CDD" id="cd07067">
    <property type="entry name" value="HP_PGM_like"/>
    <property type="match status" value="1"/>
</dbReference>
<dbReference type="Pfam" id="PF00300">
    <property type="entry name" value="His_Phos_1"/>
    <property type="match status" value="1"/>
</dbReference>
<dbReference type="EMBL" id="CAJNOU010000609">
    <property type="protein sequence ID" value="CAF1045823.1"/>
    <property type="molecule type" value="Genomic_DNA"/>
</dbReference>
<dbReference type="Gene3D" id="3.40.50.1240">
    <property type="entry name" value="Phosphoglycerate mutase-like"/>
    <property type="match status" value="1"/>
</dbReference>
<feature type="compositionally biased region" description="Low complexity" evidence="3">
    <location>
        <begin position="405"/>
        <end position="428"/>
    </location>
</feature>
<gene>
    <name evidence="5" type="ORF">FNK824_LOCUS16765</name>
    <name evidence="4" type="ORF">SEV965_LOCUS13076</name>
</gene>
<name>A0A819D2R3_9BILA</name>
<protein>
    <submittedName>
        <fullName evidence="5">Uncharacterized protein</fullName>
    </submittedName>
</protein>
<dbReference type="Proteomes" id="UP000663889">
    <property type="component" value="Unassembled WGS sequence"/>
</dbReference>
<dbReference type="PANTHER" id="PTHR16469:SF27">
    <property type="entry name" value="UBIQUITIN-ASSOCIATED AND SH3 DOMAIN-CONTAINING BA-RELATED"/>
    <property type="match status" value="1"/>
</dbReference>
<accession>A0A819D2R3</accession>
<keyword evidence="2" id="KW-0175">Coiled coil</keyword>
<reference evidence="5" key="1">
    <citation type="submission" date="2021-02" db="EMBL/GenBank/DDBJ databases">
        <authorList>
            <person name="Nowell W R."/>
        </authorList>
    </citation>
    <scope>NUCLEOTIDE SEQUENCE</scope>
</reference>
<dbReference type="PANTHER" id="PTHR16469">
    <property type="entry name" value="UBIQUITIN-ASSOCIATED AND SH3 DOMAIN-CONTAINING BA-RELATED"/>
    <property type="match status" value="1"/>
</dbReference>
<dbReference type="InterPro" id="IPR013078">
    <property type="entry name" value="His_Pase_superF_clade-1"/>
</dbReference>
<dbReference type="EMBL" id="CAJOBE010002581">
    <property type="protein sequence ID" value="CAF3831215.1"/>
    <property type="molecule type" value="Genomic_DNA"/>
</dbReference>
<feature type="compositionally biased region" description="Polar residues" evidence="3">
    <location>
        <begin position="448"/>
        <end position="462"/>
    </location>
</feature>
<evidence type="ECO:0000256" key="3">
    <source>
        <dbReference type="SAM" id="MobiDB-lite"/>
    </source>
</evidence>
<feature type="compositionally biased region" description="Pro residues" evidence="3">
    <location>
        <begin position="395"/>
        <end position="404"/>
    </location>
</feature>
<sequence length="468" mass="53057">MAHNNLPSNMNNNNNNNRRLSSMVVPTNNQISQDNTYEYELMKLMEQERQLLATRQQIQRENIVAKQQQQQQQQQQNQYVSYGNETYSDLQSQAISQVNRHILPAMKPLRIIIIRHAERADAVLGSDWSKKSFDRNGRYIRFSEHLPDALPTRSYLHHYVIDVPLTNRGRMHAFKTGKALLFNGYGADICYTSPSLRCVQSADGILNGMNRKNIPMQLEPGLFECYLNDFKRTLCFMTKDELAANGYNIDKSYQSLMPFMRPHDSQLDYYERCRAIMDIITERHQTTGGTILIVAHAPSLEGLTRHLSGGKLQPEKLFDIARRVPFLAMTIVEKNSIDSPWLFRTQPLQTAGTTQPMREVSPELPQPPTPAPAAAAAAAAPKAIPYPPIVQQKQLPPPPPPPKQQPSVQMIPAQPKQEQDQQRPQQNQNLRVRVPIGPIPVDPKKVAKSSTAPNLPTSNSLSEMFRVI</sequence>
<evidence type="ECO:0000313" key="5">
    <source>
        <dbReference type="EMBL" id="CAF3831215.1"/>
    </source>
</evidence>
<dbReference type="AlphaFoldDB" id="A0A819D2R3"/>
<evidence type="ECO:0000256" key="2">
    <source>
        <dbReference type="SAM" id="Coils"/>
    </source>
</evidence>
<evidence type="ECO:0000313" key="4">
    <source>
        <dbReference type="EMBL" id="CAF1045823.1"/>
    </source>
</evidence>